<dbReference type="EMBL" id="JHEG02000059">
    <property type="protein sequence ID" value="KIE07359.1"/>
    <property type="molecule type" value="Genomic_DNA"/>
</dbReference>
<comment type="function">
    <text evidence="2">Antitoxin component of a type II toxin-antitoxin (TA) system.</text>
</comment>
<dbReference type="RefSeq" id="WP_038076927.1">
    <property type="nucleotide sequence ID" value="NZ_JHEG04000001.1"/>
</dbReference>
<dbReference type="InterPro" id="IPR006442">
    <property type="entry name" value="Antitoxin_Phd/YefM"/>
</dbReference>
<dbReference type="AlphaFoldDB" id="A0A0C1QPA0"/>
<gene>
    <name evidence="3" type="ORF">DA73_0240365</name>
</gene>
<dbReference type="SUPFAM" id="SSF143120">
    <property type="entry name" value="YefM-like"/>
    <property type="match status" value="1"/>
</dbReference>
<dbReference type="Pfam" id="PF02604">
    <property type="entry name" value="PhdYeFM_antitox"/>
    <property type="match status" value="1"/>
</dbReference>
<dbReference type="PANTHER" id="PTHR33713:SF9">
    <property type="entry name" value="ANTITOXIN"/>
    <property type="match status" value="1"/>
</dbReference>
<dbReference type="InterPro" id="IPR036165">
    <property type="entry name" value="YefM-like_sf"/>
</dbReference>
<proteinExistence type="inferred from homology"/>
<comment type="similarity">
    <text evidence="1 2">Belongs to the phD/YefM antitoxin family.</text>
</comment>
<evidence type="ECO:0000313" key="3">
    <source>
        <dbReference type="EMBL" id="KIE07359.1"/>
    </source>
</evidence>
<reference evidence="3" key="1">
    <citation type="journal article" date="2015" name="Genome Announc.">
        <title>Draft Genome Sequence of Tolypothrix boutellei Strain VB521301.</title>
        <authorList>
            <person name="Chandrababunaidu M.M."/>
            <person name="Singh D."/>
            <person name="Sen D."/>
            <person name="Bhan S."/>
            <person name="Das S."/>
            <person name="Gupta A."/>
            <person name="Adhikary S.P."/>
            <person name="Tripathy S."/>
        </authorList>
    </citation>
    <scope>NUCLEOTIDE SEQUENCE</scope>
    <source>
        <strain evidence="3">VB521301</strain>
    </source>
</reference>
<evidence type="ECO:0000256" key="2">
    <source>
        <dbReference type="RuleBase" id="RU362080"/>
    </source>
</evidence>
<dbReference type="NCBIfam" id="TIGR01552">
    <property type="entry name" value="phd_fam"/>
    <property type="match status" value="1"/>
</dbReference>
<protein>
    <recommendedName>
        <fullName evidence="2">Antitoxin</fullName>
    </recommendedName>
</protein>
<dbReference type="Gene3D" id="3.40.1620.10">
    <property type="entry name" value="YefM-like domain"/>
    <property type="match status" value="1"/>
</dbReference>
<name>A0A0C1QPA0_9CYAN</name>
<dbReference type="PANTHER" id="PTHR33713">
    <property type="entry name" value="ANTITOXIN YAFN-RELATED"/>
    <property type="match status" value="1"/>
</dbReference>
<organism evidence="3">
    <name type="scientific">Tolypothrix bouteillei VB521301</name>
    <dbReference type="NCBI Taxonomy" id="1479485"/>
    <lineage>
        <taxon>Bacteria</taxon>
        <taxon>Bacillati</taxon>
        <taxon>Cyanobacteriota</taxon>
        <taxon>Cyanophyceae</taxon>
        <taxon>Nostocales</taxon>
        <taxon>Tolypothrichaceae</taxon>
        <taxon>Tolypothrix</taxon>
    </lineage>
</organism>
<accession>A0A0C1QPA0</accession>
<dbReference type="InterPro" id="IPR051405">
    <property type="entry name" value="phD/YefM_antitoxin"/>
</dbReference>
<evidence type="ECO:0000256" key="1">
    <source>
        <dbReference type="ARBA" id="ARBA00009981"/>
    </source>
</evidence>
<comment type="caution">
    <text evidence="3">The sequence shown here is derived from an EMBL/GenBank/DDBJ whole genome shotgun (WGS) entry which is preliminary data.</text>
</comment>
<dbReference type="STRING" id="1479485.DA73_0240365"/>
<sequence length="83" mass="9520">MKQWQLQEAKNKLSEVIEEAIHQGPQVITKRGVEVAIVLSYREYQKMLSAQQKLSTFFQTSPLAEVELDLSRDKSDAREDVAL</sequence>